<dbReference type="PRINTS" id="PR00069">
    <property type="entry name" value="ALDKETRDTASE"/>
</dbReference>
<dbReference type="PANTHER" id="PTHR11732">
    <property type="entry name" value="ALDO/KETO REDUCTASE"/>
    <property type="match status" value="1"/>
</dbReference>
<evidence type="ECO:0000313" key="9">
    <source>
        <dbReference type="Proteomes" id="UP001180020"/>
    </source>
</evidence>
<name>A0AAV9F7M6_ACOCL</name>
<reference evidence="8" key="1">
    <citation type="journal article" date="2023" name="Nat. Commun.">
        <title>Diploid and tetraploid genomes of Acorus and the evolution of monocots.</title>
        <authorList>
            <person name="Ma L."/>
            <person name="Liu K.W."/>
            <person name="Li Z."/>
            <person name="Hsiao Y.Y."/>
            <person name="Qi Y."/>
            <person name="Fu T."/>
            <person name="Tang G.D."/>
            <person name="Zhang D."/>
            <person name="Sun W.H."/>
            <person name="Liu D.K."/>
            <person name="Li Y."/>
            <person name="Chen G.Z."/>
            <person name="Liu X.D."/>
            <person name="Liao X.Y."/>
            <person name="Jiang Y.T."/>
            <person name="Yu X."/>
            <person name="Hao Y."/>
            <person name="Huang J."/>
            <person name="Zhao X.W."/>
            <person name="Ke S."/>
            <person name="Chen Y.Y."/>
            <person name="Wu W.L."/>
            <person name="Hsu J.L."/>
            <person name="Lin Y.F."/>
            <person name="Huang M.D."/>
            <person name="Li C.Y."/>
            <person name="Huang L."/>
            <person name="Wang Z.W."/>
            <person name="Zhao X."/>
            <person name="Zhong W.Y."/>
            <person name="Peng D.H."/>
            <person name="Ahmad S."/>
            <person name="Lan S."/>
            <person name="Zhang J.S."/>
            <person name="Tsai W.C."/>
            <person name="Van de Peer Y."/>
            <person name="Liu Z.J."/>
        </authorList>
    </citation>
    <scope>NUCLEOTIDE SEQUENCE</scope>
    <source>
        <strain evidence="8">CP</strain>
    </source>
</reference>
<dbReference type="InterPro" id="IPR023210">
    <property type="entry name" value="NADP_OxRdtase_dom"/>
</dbReference>
<reference evidence="8" key="2">
    <citation type="submission" date="2023-06" db="EMBL/GenBank/DDBJ databases">
        <authorList>
            <person name="Ma L."/>
            <person name="Liu K.-W."/>
            <person name="Li Z."/>
            <person name="Hsiao Y.-Y."/>
            <person name="Qi Y."/>
            <person name="Fu T."/>
            <person name="Tang G."/>
            <person name="Zhang D."/>
            <person name="Sun W.-H."/>
            <person name="Liu D.-K."/>
            <person name="Li Y."/>
            <person name="Chen G.-Z."/>
            <person name="Liu X.-D."/>
            <person name="Liao X.-Y."/>
            <person name="Jiang Y.-T."/>
            <person name="Yu X."/>
            <person name="Hao Y."/>
            <person name="Huang J."/>
            <person name="Zhao X.-W."/>
            <person name="Ke S."/>
            <person name="Chen Y.-Y."/>
            <person name="Wu W.-L."/>
            <person name="Hsu J.-L."/>
            <person name="Lin Y.-F."/>
            <person name="Huang M.-D."/>
            <person name="Li C.-Y."/>
            <person name="Huang L."/>
            <person name="Wang Z.-W."/>
            <person name="Zhao X."/>
            <person name="Zhong W.-Y."/>
            <person name="Peng D.-H."/>
            <person name="Ahmad S."/>
            <person name="Lan S."/>
            <person name="Zhang J.-S."/>
            <person name="Tsai W.-C."/>
            <person name="Van De Peer Y."/>
            <person name="Liu Z.-J."/>
        </authorList>
    </citation>
    <scope>NUCLEOTIDE SEQUENCE</scope>
    <source>
        <strain evidence="8">CP</strain>
        <tissue evidence="8">Leaves</tissue>
    </source>
</reference>
<keyword evidence="9" id="KW-1185">Reference proteome</keyword>
<keyword evidence="3" id="KW-0560">Oxidoreductase</keyword>
<comment type="caution">
    <text evidence="8">The sequence shown here is derived from an EMBL/GenBank/DDBJ whole genome shotgun (WGS) entry which is preliminary data.</text>
</comment>
<dbReference type="PIRSF" id="PIRSF000097">
    <property type="entry name" value="AKR"/>
    <property type="match status" value="1"/>
</dbReference>
<evidence type="ECO:0000256" key="2">
    <source>
        <dbReference type="ARBA" id="ARBA00022857"/>
    </source>
</evidence>
<dbReference type="EMBL" id="JAUJYO010000003">
    <property type="protein sequence ID" value="KAK1321921.1"/>
    <property type="molecule type" value="Genomic_DNA"/>
</dbReference>
<evidence type="ECO:0000256" key="5">
    <source>
        <dbReference type="PIRSR" id="PIRSR000097-2"/>
    </source>
</evidence>
<evidence type="ECO:0000313" key="8">
    <source>
        <dbReference type="EMBL" id="KAK1321921.1"/>
    </source>
</evidence>
<protein>
    <recommendedName>
        <fullName evidence="7">NADP-dependent oxidoreductase domain-containing protein</fullName>
    </recommendedName>
</protein>
<evidence type="ECO:0000259" key="7">
    <source>
        <dbReference type="Pfam" id="PF00248"/>
    </source>
</evidence>
<dbReference type="FunFam" id="3.20.20.100:FF:000013">
    <property type="entry name" value="NADPH-dependent codeinone reductase 1-1"/>
    <property type="match status" value="1"/>
</dbReference>
<accession>A0AAV9F7M6</accession>
<dbReference type="CDD" id="cd19125">
    <property type="entry name" value="AKR_AKR4C1-15"/>
    <property type="match status" value="1"/>
</dbReference>
<feature type="site" description="Lowers pKa of active site Tyr" evidence="6">
    <location>
        <position position="88"/>
    </location>
</feature>
<feature type="active site" description="Proton donor" evidence="4">
    <location>
        <position position="60"/>
    </location>
</feature>
<dbReference type="SUPFAM" id="SSF51430">
    <property type="entry name" value="NAD(P)-linked oxidoreductase"/>
    <property type="match status" value="1"/>
</dbReference>
<evidence type="ECO:0000256" key="4">
    <source>
        <dbReference type="PIRSR" id="PIRSR000097-1"/>
    </source>
</evidence>
<comment type="similarity">
    <text evidence="1">Belongs to the aldo/keto reductase family.</text>
</comment>
<proteinExistence type="inferred from homology"/>
<keyword evidence="2" id="KW-0521">NADP</keyword>
<dbReference type="Pfam" id="PF00248">
    <property type="entry name" value="Aldo_ket_red"/>
    <property type="match status" value="1"/>
</dbReference>
<dbReference type="Proteomes" id="UP001180020">
    <property type="component" value="Unassembled WGS sequence"/>
</dbReference>
<sequence>MAQEYYVMPQEEAQYFKLLSGHTIPSVGLGTWRSGSQAADAVFTAIVQAGYRHVDTAWEYGVQEEVGQGLKAAMQAGVQREDLFITSKLWCTELSPDRVRKALTNTLQEMQLDYLDLYLIHWPFRLRDDAQRPPRAGDVMDFDMEGVWREMERLVKDNLVRDIGVCNFTTKKLQKLIGLAQTMPSVCQMEMHPGWRNDKMLALCKKNGIHVTAYSPLGSSQGDRDMIHDPIVMKVAQNLNRTPGQVLVRWGIQRGTSVIPKSTHEEWIKENIHVFGWEIPQEDFRMLSGIGDQRKVLRGEELFVNESEGPIRSVRELWDNEV</sequence>
<dbReference type="PROSITE" id="PS00798">
    <property type="entry name" value="ALDOKETO_REDUCTASE_1"/>
    <property type="match status" value="1"/>
</dbReference>
<evidence type="ECO:0000256" key="1">
    <source>
        <dbReference type="ARBA" id="ARBA00007905"/>
    </source>
</evidence>
<organism evidence="8 9">
    <name type="scientific">Acorus calamus</name>
    <name type="common">Sweet flag</name>
    <dbReference type="NCBI Taxonomy" id="4465"/>
    <lineage>
        <taxon>Eukaryota</taxon>
        <taxon>Viridiplantae</taxon>
        <taxon>Streptophyta</taxon>
        <taxon>Embryophyta</taxon>
        <taxon>Tracheophyta</taxon>
        <taxon>Spermatophyta</taxon>
        <taxon>Magnoliopsida</taxon>
        <taxon>Liliopsida</taxon>
        <taxon>Acoraceae</taxon>
        <taxon>Acorus</taxon>
    </lineage>
</organism>
<dbReference type="InterPro" id="IPR036812">
    <property type="entry name" value="NAD(P)_OxRdtase_dom_sf"/>
</dbReference>
<evidence type="ECO:0000256" key="3">
    <source>
        <dbReference type="ARBA" id="ARBA00023002"/>
    </source>
</evidence>
<gene>
    <name evidence="8" type="ORF">QJS10_CPA03g01036</name>
</gene>
<dbReference type="InterPro" id="IPR020471">
    <property type="entry name" value="AKR"/>
</dbReference>
<dbReference type="GO" id="GO:0016491">
    <property type="term" value="F:oxidoreductase activity"/>
    <property type="evidence" value="ECO:0007669"/>
    <property type="project" value="UniProtKB-KW"/>
</dbReference>
<dbReference type="Gene3D" id="3.20.20.100">
    <property type="entry name" value="NADP-dependent oxidoreductase domain"/>
    <property type="match status" value="1"/>
</dbReference>
<evidence type="ECO:0000256" key="6">
    <source>
        <dbReference type="PIRSR" id="PIRSR000097-3"/>
    </source>
</evidence>
<feature type="binding site" evidence="5">
    <location>
        <position position="121"/>
    </location>
    <ligand>
        <name>substrate</name>
    </ligand>
</feature>
<dbReference type="AlphaFoldDB" id="A0AAV9F7M6"/>
<dbReference type="InterPro" id="IPR044498">
    <property type="entry name" value="AKR4C"/>
</dbReference>
<dbReference type="PROSITE" id="PS00062">
    <property type="entry name" value="ALDOKETO_REDUCTASE_2"/>
    <property type="match status" value="1"/>
</dbReference>
<feature type="domain" description="NADP-dependent oxidoreductase" evidence="7">
    <location>
        <begin position="27"/>
        <end position="289"/>
    </location>
</feature>
<dbReference type="InterPro" id="IPR018170">
    <property type="entry name" value="Aldo/ket_reductase_CS"/>
</dbReference>